<dbReference type="PRINTS" id="PR00080">
    <property type="entry name" value="SDRFAMILY"/>
</dbReference>
<dbReference type="InterPro" id="IPR057326">
    <property type="entry name" value="KR_dom"/>
</dbReference>
<dbReference type="SUPFAM" id="SSF51735">
    <property type="entry name" value="NAD(P)-binding Rossmann-fold domains"/>
    <property type="match status" value="1"/>
</dbReference>
<dbReference type="Proteomes" id="UP000006048">
    <property type="component" value="Chromosome"/>
</dbReference>
<dbReference type="SMART" id="SM00822">
    <property type="entry name" value="PKS_KR"/>
    <property type="match status" value="1"/>
</dbReference>
<dbReference type="InterPro" id="IPR036291">
    <property type="entry name" value="NAD(P)-bd_dom_sf"/>
</dbReference>
<keyword evidence="5" id="KW-1185">Reference proteome</keyword>
<name>I4B4U3_TURPD</name>
<dbReference type="KEGG" id="tpx:Turpa_1652"/>
<dbReference type="AlphaFoldDB" id="I4B4U3"/>
<dbReference type="InterPro" id="IPR002347">
    <property type="entry name" value="SDR_fam"/>
</dbReference>
<gene>
    <name evidence="4" type="ordered locus">Turpa_1652</name>
</gene>
<evidence type="ECO:0000256" key="2">
    <source>
        <dbReference type="RuleBase" id="RU000363"/>
    </source>
</evidence>
<feature type="domain" description="Ketoreductase" evidence="3">
    <location>
        <begin position="6"/>
        <end position="192"/>
    </location>
</feature>
<dbReference type="InterPro" id="IPR020904">
    <property type="entry name" value="Sc_DH/Rdtase_CS"/>
</dbReference>
<dbReference type="STRING" id="869212.Turpa_1652"/>
<dbReference type="Pfam" id="PF00106">
    <property type="entry name" value="adh_short"/>
    <property type="match status" value="1"/>
</dbReference>
<dbReference type="PANTHER" id="PTHR43658">
    <property type="entry name" value="SHORT-CHAIN DEHYDROGENASE/REDUCTASE"/>
    <property type="match status" value="1"/>
</dbReference>
<dbReference type="PROSITE" id="PS00061">
    <property type="entry name" value="ADH_SHORT"/>
    <property type="match status" value="1"/>
</dbReference>
<dbReference type="RefSeq" id="WP_014802811.1">
    <property type="nucleotide sequence ID" value="NC_018020.1"/>
</dbReference>
<dbReference type="OrthoDB" id="9803333at2"/>
<evidence type="ECO:0000313" key="5">
    <source>
        <dbReference type="Proteomes" id="UP000006048"/>
    </source>
</evidence>
<proteinExistence type="inferred from homology"/>
<dbReference type="HOGENOM" id="CLU_010194_42_0_12"/>
<keyword evidence="1" id="KW-0560">Oxidoreductase</keyword>
<dbReference type="EMBL" id="CP002959">
    <property type="protein sequence ID" value="AFM12300.1"/>
    <property type="molecule type" value="Genomic_DNA"/>
</dbReference>
<evidence type="ECO:0000256" key="1">
    <source>
        <dbReference type="ARBA" id="ARBA00023002"/>
    </source>
</evidence>
<evidence type="ECO:0000313" key="4">
    <source>
        <dbReference type="EMBL" id="AFM12300.1"/>
    </source>
</evidence>
<reference evidence="4 5" key="1">
    <citation type="submission" date="2012-06" db="EMBL/GenBank/DDBJ databases">
        <title>The complete chromosome of genome of Turneriella parva DSM 21527.</title>
        <authorList>
            <consortium name="US DOE Joint Genome Institute (JGI-PGF)"/>
            <person name="Lucas S."/>
            <person name="Han J."/>
            <person name="Lapidus A."/>
            <person name="Bruce D."/>
            <person name="Goodwin L."/>
            <person name="Pitluck S."/>
            <person name="Peters L."/>
            <person name="Kyrpides N."/>
            <person name="Mavromatis K."/>
            <person name="Ivanova N."/>
            <person name="Mikhailova N."/>
            <person name="Chertkov O."/>
            <person name="Detter J.C."/>
            <person name="Tapia R."/>
            <person name="Han C."/>
            <person name="Land M."/>
            <person name="Hauser L."/>
            <person name="Markowitz V."/>
            <person name="Cheng J.-F."/>
            <person name="Hugenholtz P."/>
            <person name="Woyke T."/>
            <person name="Wu D."/>
            <person name="Gronow S."/>
            <person name="Wellnitz S."/>
            <person name="Brambilla E."/>
            <person name="Klenk H.-P."/>
            <person name="Eisen J.A."/>
        </authorList>
    </citation>
    <scope>NUCLEOTIDE SEQUENCE [LARGE SCALE GENOMIC DNA]</scope>
    <source>
        <strain evidence="5">ATCC BAA-1111 / DSM 21527 / NCTC 11395 / H</strain>
    </source>
</reference>
<dbReference type="GO" id="GO:0016491">
    <property type="term" value="F:oxidoreductase activity"/>
    <property type="evidence" value="ECO:0007669"/>
    <property type="project" value="UniProtKB-KW"/>
</dbReference>
<dbReference type="Gene3D" id="3.40.50.720">
    <property type="entry name" value="NAD(P)-binding Rossmann-like Domain"/>
    <property type="match status" value="1"/>
</dbReference>
<protein>
    <submittedName>
        <fullName evidence="4">Short-chain dehydrogenase/reductase SDR</fullName>
    </submittedName>
</protein>
<dbReference type="PANTHER" id="PTHR43658:SF8">
    <property type="entry name" value="17-BETA-HYDROXYSTEROID DEHYDROGENASE 14-RELATED"/>
    <property type="match status" value="1"/>
</dbReference>
<dbReference type="PATRIC" id="fig|869212.3.peg.1645"/>
<accession>I4B4U3</accession>
<dbReference type="PRINTS" id="PR00081">
    <property type="entry name" value="GDHRDH"/>
</dbReference>
<comment type="similarity">
    <text evidence="2">Belongs to the short-chain dehydrogenases/reductases (SDR) family.</text>
</comment>
<organism evidence="4 5">
    <name type="scientific">Turneriella parva (strain ATCC BAA-1111 / DSM 21527 / NCTC 11395 / H)</name>
    <name type="common">Leptospira parva</name>
    <dbReference type="NCBI Taxonomy" id="869212"/>
    <lineage>
        <taxon>Bacteria</taxon>
        <taxon>Pseudomonadati</taxon>
        <taxon>Spirochaetota</taxon>
        <taxon>Spirochaetia</taxon>
        <taxon>Leptospirales</taxon>
        <taxon>Leptospiraceae</taxon>
        <taxon>Turneriella</taxon>
    </lineage>
</organism>
<evidence type="ECO:0000259" key="3">
    <source>
        <dbReference type="SMART" id="SM00822"/>
    </source>
</evidence>
<sequence>MKIEGSTFLVTGGSSGLGRATVERLMSLGGNVVIADLSKPEGLTQISYDFLKTSVTNPDEVQAAVDLAFSRFGGLQGVINCAGVGNVVKTVSKKKFGALEAARQIIEINLMGTYNVISIASTPMSKQEPNAEGERGVFINTASVAAYDGKVGQAPYSASKGGVASMTLPLAREMAQYGFRVMAIAPGAFETPMVARLPGKASEELVETIPFPNRMGRPPEFAHLVQHIIENTYLNGEVIRLDGAIRMT</sequence>